<dbReference type="Proteomes" id="UP000324222">
    <property type="component" value="Unassembled WGS sequence"/>
</dbReference>
<comment type="caution">
    <text evidence="1">The sequence shown here is derived from an EMBL/GenBank/DDBJ whole genome shotgun (WGS) entry which is preliminary data.</text>
</comment>
<sequence length="107" mass="11906">MIGRVKTKNLPDVIPFHTLHFHTRPAITKFTSSSGEEKKCVKNLYKVRETQTHQWKVNENLAGGNVSVASMCMVHRFTCPLHDTARLSDPAAEVTELPPTPATTLPP</sequence>
<dbReference type="AlphaFoldDB" id="A0A5B7CNM6"/>
<evidence type="ECO:0000313" key="1">
    <source>
        <dbReference type="EMBL" id="MPC10234.1"/>
    </source>
</evidence>
<organism evidence="1 2">
    <name type="scientific">Portunus trituberculatus</name>
    <name type="common">Swimming crab</name>
    <name type="synonym">Neptunus trituberculatus</name>
    <dbReference type="NCBI Taxonomy" id="210409"/>
    <lineage>
        <taxon>Eukaryota</taxon>
        <taxon>Metazoa</taxon>
        <taxon>Ecdysozoa</taxon>
        <taxon>Arthropoda</taxon>
        <taxon>Crustacea</taxon>
        <taxon>Multicrustacea</taxon>
        <taxon>Malacostraca</taxon>
        <taxon>Eumalacostraca</taxon>
        <taxon>Eucarida</taxon>
        <taxon>Decapoda</taxon>
        <taxon>Pleocyemata</taxon>
        <taxon>Brachyura</taxon>
        <taxon>Eubrachyura</taxon>
        <taxon>Portunoidea</taxon>
        <taxon>Portunidae</taxon>
        <taxon>Portuninae</taxon>
        <taxon>Portunus</taxon>
    </lineage>
</organism>
<protein>
    <submittedName>
        <fullName evidence="1">Uncharacterized protein</fullName>
    </submittedName>
</protein>
<name>A0A5B7CNM6_PORTR</name>
<reference evidence="1 2" key="1">
    <citation type="submission" date="2019-05" db="EMBL/GenBank/DDBJ databases">
        <title>Another draft genome of Portunus trituberculatus and its Hox gene families provides insights of decapod evolution.</title>
        <authorList>
            <person name="Jeong J.-H."/>
            <person name="Song I."/>
            <person name="Kim S."/>
            <person name="Choi T."/>
            <person name="Kim D."/>
            <person name="Ryu S."/>
            <person name="Kim W."/>
        </authorList>
    </citation>
    <scope>NUCLEOTIDE SEQUENCE [LARGE SCALE GENOMIC DNA]</scope>
    <source>
        <tissue evidence="1">Muscle</tissue>
    </source>
</reference>
<evidence type="ECO:0000313" key="2">
    <source>
        <dbReference type="Proteomes" id="UP000324222"/>
    </source>
</evidence>
<gene>
    <name evidence="1" type="ORF">E2C01_002866</name>
</gene>
<keyword evidence="2" id="KW-1185">Reference proteome</keyword>
<dbReference type="EMBL" id="VSRR010000107">
    <property type="protein sequence ID" value="MPC10234.1"/>
    <property type="molecule type" value="Genomic_DNA"/>
</dbReference>
<accession>A0A5B7CNM6</accession>
<proteinExistence type="predicted"/>